<feature type="non-terminal residue" evidence="1">
    <location>
        <position position="1"/>
    </location>
</feature>
<protein>
    <submittedName>
        <fullName evidence="1">Uncharacterized protein</fullName>
    </submittedName>
</protein>
<evidence type="ECO:0000313" key="1">
    <source>
        <dbReference type="EMBL" id="MED6142386.1"/>
    </source>
</evidence>
<reference evidence="1 2" key="1">
    <citation type="journal article" date="2023" name="Plants (Basel)">
        <title>Bridging the Gap: Combining Genomics and Transcriptomics Approaches to Understand Stylosanthes scabra, an Orphan Legume from the Brazilian Caatinga.</title>
        <authorList>
            <person name="Ferreira-Neto J.R.C."/>
            <person name="da Silva M.D."/>
            <person name="Binneck E."/>
            <person name="de Melo N.F."/>
            <person name="da Silva R.H."/>
            <person name="de Melo A.L.T.M."/>
            <person name="Pandolfi V."/>
            <person name="Bustamante F.O."/>
            <person name="Brasileiro-Vidal A.C."/>
            <person name="Benko-Iseppon A.M."/>
        </authorList>
    </citation>
    <scope>NUCLEOTIDE SEQUENCE [LARGE SCALE GENOMIC DNA]</scope>
    <source>
        <tissue evidence="1">Leaves</tissue>
    </source>
</reference>
<accession>A0ABU6T108</accession>
<organism evidence="1 2">
    <name type="scientific">Stylosanthes scabra</name>
    <dbReference type="NCBI Taxonomy" id="79078"/>
    <lineage>
        <taxon>Eukaryota</taxon>
        <taxon>Viridiplantae</taxon>
        <taxon>Streptophyta</taxon>
        <taxon>Embryophyta</taxon>
        <taxon>Tracheophyta</taxon>
        <taxon>Spermatophyta</taxon>
        <taxon>Magnoliopsida</taxon>
        <taxon>eudicotyledons</taxon>
        <taxon>Gunneridae</taxon>
        <taxon>Pentapetalae</taxon>
        <taxon>rosids</taxon>
        <taxon>fabids</taxon>
        <taxon>Fabales</taxon>
        <taxon>Fabaceae</taxon>
        <taxon>Papilionoideae</taxon>
        <taxon>50 kb inversion clade</taxon>
        <taxon>dalbergioids sensu lato</taxon>
        <taxon>Dalbergieae</taxon>
        <taxon>Pterocarpus clade</taxon>
        <taxon>Stylosanthes</taxon>
    </lineage>
</organism>
<dbReference type="Proteomes" id="UP001341840">
    <property type="component" value="Unassembled WGS sequence"/>
</dbReference>
<name>A0ABU6T108_9FABA</name>
<gene>
    <name evidence="1" type="ORF">PIB30_113227</name>
</gene>
<proteinExistence type="predicted"/>
<comment type="caution">
    <text evidence="1">The sequence shown here is derived from an EMBL/GenBank/DDBJ whole genome shotgun (WGS) entry which is preliminary data.</text>
</comment>
<dbReference type="EMBL" id="JASCZI010069343">
    <property type="protein sequence ID" value="MED6142386.1"/>
    <property type="molecule type" value="Genomic_DNA"/>
</dbReference>
<keyword evidence="2" id="KW-1185">Reference proteome</keyword>
<evidence type="ECO:0000313" key="2">
    <source>
        <dbReference type="Proteomes" id="UP001341840"/>
    </source>
</evidence>
<sequence>GAPEQLAEWKCARFEDGLREEILNTIGPIEIRSFAELVNKCRLAEQCSRKWANARSTRREHLVTISTRIWHLRDGISRIMGSFSVAFHLQGIIFLKILPIETISIILVKDLSKFRLV</sequence>